<feature type="compositionally biased region" description="Low complexity" evidence="11">
    <location>
        <begin position="952"/>
        <end position="963"/>
    </location>
</feature>
<dbReference type="PROSITE" id="PS00108">
    <property type="entry name" value="PROTEIN_KINASE_ST"/>
    <property type="match status" value="1"/>
</dbReference>
<feature type="compositionally biased region" description="Polar residues" evidence="11">
    <location>
        <begin position="41"/>
        <end position="50"/>
    </location>
</feature>
<dbReference type="GO" id="GO:0000226">
    <property type="term" value="P:microtubule cytoskeleton organization"/>
    <property type="evidence" value="ECO:0007669"/>
    <property type="project" value="TreeGrafter"/>
</dbReference>
<keyword evidence="4" id="KW-0808">Transferase</keyword>
<dbReference type="EC" id="2.7.11.1" evidence="2"/>
<feature type="compositionally biased region" description="Polar residues" evidence="11">
    <location>
        <begin position="918"/>
        <end position="929"/>
    </location>
</feature>
<evidence type="ECO:0000256" key="9">
    <source>
        <dbReference type="ARBA" id="ARBA00048679"/>
    </source>
</evidence>
<dbReference type="CDD" id="cd14077">
    <property type="entry name" value="STKc_Kin1_2"/>
    <property type="match status" value="1"/>
</dbReference>
<dbReference type="SMART" id="SM00220">
    <property type="entry name" value="S_TKc"/>
    <property type="match status" value="1"/>
</dbReference>
<feature type="region of interest" description="Disordered" evidence="11">
    <location>
        <begin position="548"/>
        <end position="587"/>
    </location>
</feature>
<evidence type="ECO:0000256" key="2">
    <source>
        <dbReference type="ARBA" id="ARBA00012513"/>
    </source>
</evidence>
<feature type="compositionally biased region" description="Low complexity" evidence="11">
    <location>
        <begin position="93"/>
        <end position="106"/>
    </location>
</feature>
<dbReference type="InterPro" id="IPR011009">
    <property type="entry name" value="Kinase-like_dom_sf"/>
</dbReference>
<feature type="compositionally biased region" description="Polar residues" evidence="11">
    <location>
        <begin position="1104"/>
        <end position="1130"/>
    </location>
</feature>
<feature type="compositionally biased region" description="Low complexity" evidence="11">
    <location>
        <begin position="136"/>
        <end position="147"/>
    </location>
</feature>
<dbReference type="PROSITE" id="PS50032">
    <property type="entry name" value="KA1"/>
    <property type="match status" value="1"/>
</dbReference>
<dbReference type="Gene3D" id="3.30.310.80">
    <property type="entry name" value="Kinase associated domain 1, KA1"/>
    <property type="match status" value="2"/>
</dbReference>
<proteinExistence type="inferred from homology"/>
<feature type="domain" description="Protein kinase" evidence="12">
    <location>
        <begin position="152"/>
        <end position="424"/>
    </location>
</feature>
<dbReference type="GO" id="GO:0005737">
    <property type="term" value="C:cytoplasm"/>
    <property type="evidence" value="ECO:0007669"/>
    <property type="project" value="TreeGrafter"/>
</dbReference>
<dbReference type="SUPFAM" id="SSF56112">
    <property type="entry name" value="Protein kinase-like (PK-like)"/>
    <property type="match status" value="1"/>
</dbReference>
<evidence type="ECO:0000313" key="14">
    <source>
        <dbReference type="EMBL" id="TEB24988.1"/>
    </source>
</evidence>
<feature type="compositionally biased region" description="Basic and acidic residues" evidence="11">
    <location>
        <begin position="1014"/>
        <end position="1029"/>
    </location>
</feature>
<feature type="region of interest" description="Disordered" evidence="11">
    <location>
        <begin position="186"/>
        <end position="213"/>
    </location>
</feature>
<dbReference type="InterPro" id="IPR001772">
    <property type="entry name" value="KA1_dom"/>
</dbReference>
<evidence type="ECO:0000256" key="1">
    <source>
        <dbReference type="ARBA" id="ARBA00010791"/>
    </source>
</evidence>
<reference evidence="14 15" key="1">
    <citation type="journal article" date="2019" name="Nat. Ecol. Evol.">
        <title>Megaphylogeny resolves global patterns of mushroom evolution.</title>
        <authorList>
            <person name="Varga T."/>
            <person name="Krizsan K."/>
            <person name="Foldi C."/>
            <person name="Dima B."/>
            <person name="Sanchez-Garcia M."/>
            <person name="Sanchez-Ramirez S."/>
            <person name="Szollosi G.J."/>
            <person name="Szarkandi J.G."/>
            <person name="Papp V."/>
            <person name="Albert L."/>
            <person name="Andreopoulos W."/>
            <person name="Angelini C."/>
            <person name="Antonin V."/>
            <person name="Barry K.W."/>
            <person name="Bougher N.L."/>
            <person name="Buchanan P."/>
            <person name="Buyck B."/>
            <person name="Bense V."/>
            <person name="Catcheside P."/>
            <person name="Chovatia M."/>
            <person name="Cooper J."/>
            <person name="Damon W."/>
            <person name="Desjardin D."/>
            <person name="Finy P."/>
            <person name="Geml J."/>
            <person name="Haridas S."/>
            <person name="Hughes K."/>
            <person name="Justo A."/>
            <person name="Karasinski D."/>
            <person name="Kautmanova I."/>
            <person name="Kiss B."/>
            <person name="Kocsube S."/>
            <person name="Kotiranta H."/>
            <person name="LaButti K.M."/>
            <person name="Lechner B.E."/>
            <person name="Liimatainen K."/>
            <person name="Lipzen A."/>
            <person name="Lukacs Z."/>
            <person name="Mihaltcheva S."/>
            <person name="Morgado L.N."/>
            <person name="Niskanen T."/>
            <person name="Noordeloos M.E."/>
            <person name="Ohm R.A."/>
            <person name="Ortiz-Santana B."/>
            <person name="Ovrebo C."/>
            <person name="Racz N."/>
            <person name="Riley R."/>
            <person name="Savchenko A."/>
            <person name="Shiryaev A."/>
            <person name="Soop K."/>
            <person name="Spirin V."/>
            <person name="Szebenyi C."/>
            <person name="Tomsovsky M."/>
            <person name="Tulloss R.E."/>
            <person name="Uehling J."/>
            <person name="Grigoriev I.V."/>
            <person name="Vagvolgyi C."/>
            <person name="Papp T."/>
            <person name="Martin F.M."/>
            <person name="Miettinen O."/>
            <person name="Hibbett D.S."/>
            <person name="Nagy L.G."/>
        </authorList>
    </citation>
    <scope>NUCLEOTIDE SEQUENCE [LARGE SCALE GENOMIC DNA]</scope>
    <source>
        <strain evidence="14 15">FP101781</strain>
    </source>
</reference>
<dbReference type="PANTHER" id="PTHR24346:SF82">
    <property type="entry name" value="KP78A-RELATED"/>
    <property type="match status" value="1"/>
</dbReference>
<dbReference type="Gene3D" id="1.10.510.10">
    <property type="entry name" value="Transferase(Phosphotransferase) domain 1"/>
    <property type="match status" value="1"/>
</dbReference>
<dbReference type="InterPro" id="IPR028375">
    <property type="entry name" value="KA1/Ssp2_C"/>
</dbReference>
<evidence type="ECO:0000259" key="13">
    <source>
        <dbReference type="PROSITE" id="PS50032"/>
    </source>
</evidence>
<keyword evidence="5 10" id="KW-0547">Nucleotide-binding</keyword>
<feature type="binding site" evidence="10">
    <location>
        <position position="181"/>
    </location>
    <ligand>
        <name>ATP</name>
        <dbReference type="ChEBI" id="CHEBI:30616"/>
    </ligand>
</feature>
<feature type="compositionally biased region" description="Polar residues" evidence="11">
    <location>
        <begin position="493"/>
        <end position="509"/>
    </location>
</feature>
<evidence type="ECO:0000259" key="12">
    <source>
        <dbReference type="PROSITE" id="PS50011"/>
    </source>
</evidence>
<keyword evidence="7 10" id="KW-0067">ATP-binding</keyword>
<feature type="compositionally biased region" description="Basic and acidic residues" evidence="11">
    <location>
        <begin position="107"/>
        <end position="120"/>
    </location>
</feature>
<name>A0A4Y7STL1_COPMI</name>
<dbReference type="InterPro" id="IPR000719">
    <property type="entry name" value="Prot_kinase_dom"/>
</dbReference>
<evidence type="ECO:0000313" key="15">
    <source>
        <dbReference type="Proteomes" id="UP000298030"/>
    </source>
</evidence>
<keyword evidence="3" id="KW-0723">Serine/threonine-protein kinase</keyword>
<dbReference type="InterPro" id="IPR008271">
    <property type="entry name" value="Ser/Thr_kinase_AS"/>
</dbReference>
<dbReference type="STRING" id="71717.A0A4Y7STL1"/>
<feature type="compositionally biased region" description="Low complexity" evidence="11">
    <location>
        <begin position="660"/>
        <end position="672"/>
    </location>
</feature>
<feature type="compositionally biased region" description="Basic and acidic residues" evidence="11">
    <location>
        <begin position="811"/>
        <end position="831"/>
    </location>
</feature>
<feature type="region of interest" description="Disordered" evidence="11">
    <location>
        <begin position="1104"/>
        <end position="1270"/>
    </location>
</feature>
<evidence type="ECO:0000256" key="5">
    <source>
        <dbReference type="ARBA" id="ARBA00022741"/>
    </source>
</evidence>
<keyword evidence="15" id="KW-1185">Reference proteome</keyword>
<comment type="catalytic activity">
    <reaction evidence="9">
        <text>L-seryl-[protein] + ATP = O-phospho-L-seryl-[protein] + ADP + H(+)</text>
        <dbReference type="Rhea" id="RHEA:17989"/>
        <dbReference type="Rhea" id="RHEA-COMP:9863"/>
        <dbReference type="Rhea" id="RHEA-COMP:11604"/>
        <dbReference type="ChEBI" id="CHEBI:15378"/>
        <dbReference type="ChEBI" id="CHEBI:29999"/>
        <dbReference type="ChEBI" id="CHEBI:30616"/>
        <dbReference type="ChEBI" id="CHEBI:83421"/>
        <dbReference type="ChEBI" id="CHEBI:456216"/>
        <dbReference type="EC" id="2.7.11.1"/>
    </reaction>
</comment>
<feature type="region of interest" description="Disordered" evidence="11">
    <location>
        <begin position="627"/>
        <end position="1043"/>
    </location>
</feature>
<evidence type="ECO:0000256" key="8">
    <source>
        <dbReference type="ARBA" id="ARBA00047899"/>
    </source>
</evidence>
<dbReference type="SUPFAM" id="SSF103243">
    <property type="entry name" value="KA1-like"/>
    <property type="match status" value="1"/>
</dbReference>
<dbReference type="GO" id="GO:0035556">
    <property type="term" value="P:intracellular signal transduction"/>
    <property type="evidence" value="ECO:0007669"/>
    <property type="project" value="TreeGrafter"/>
</dbReference>
<dbReference type="Proteomes" id="UP000298030">
    <property type="component" value="Unassembled WGS sequence"/>
</dbReference>
<comment type="caution">
    <text evidence="14">The sequence shown here is derived from an EMBL/GenBank/DDBJ whole genome shotgun (WGS) entry which is preliminary data.</text>
</comment>
<accession>A0A4Y7STL1</accession>
<dbReference type="Pfam" id="PF00069">
    <property type="entry name" value="Pkinase"/>
    <property type="match status" value="1"/>
</dbReference>
<comment type="catalytic activity">
    <reaction evidence="8">
        <text>L-threonyl-[protein] + ATP = O-phospho-L-threonyl-[protein] + ADP + H(+)</text>
        <dbReference type="Rhea" id="RHEA:46608"/>
        <dbReference type="Rhea" id="RHEA-COMP:11060"/>
        <dbReference type="Rhea" id="RHEA-COMP:11605"/>
        <dbReference type="ChEBI" id="CHEBI:15378"/>
        <dbReference type="ChEBI" id="CHEBI:30013"/>
        <dbReference type="ChEBI" id="CHEBI:30616"/>
        <dbReference type="ChEBI" id="CHEBI:61977"/>
        <dbReference type="ChEBI" id="CHEBI:456216"/>
        <dbReference type="EC" id="2.7.11.1"/>
    </reaction>
</comment>
<keyword evidence="6 14" id="KW-0418">Kinase</keyword>
<dbReference type="GO" id="GO:0005524">
    <property type="term" value="F:ATP binding"/>
    <property type="evidence" value="ECO:0007669"/>
    <property type="project" value="UniProtKB-UniRule"/>
</dbReference>
<feature type="region of interest" description="Disordered" evidence="11">
    <location>
        <begin position="21"/>
        <end position="148"/>
    </location>
</feature>
<dbReference type="Pfam" id="PF02149">
    <property type="entry name" value="KA1"/>
    <property type="match status" value="1"/>
</dbReference>
<feature type="compositionally biased region" description="Polar residues" evidence="11">
    <location>
        <begin position="627"/>
        <end position="657"/>
    </location>
</feature>
<evidence type="ECO:0000256" key="11">
    <source>
        <dbReference type="SAM" id="MobiDB-lite"/>
    </source>
</evidence>
<protein>
    <recommendedName>
        <fullName evidence="2">non-specific serine/threonine protein kinase</fullName>
        <ecNumber evidence="2">2.7.11.1</ecNumber>
    </recommendedName>
</protein>
<comment type="similarity">
    <text evidence="1">Belongs to the protein kinase superfamily. CAMK Ser/Thr protein kinase family. NIM1 subfamily.</text>
</comment>
<evidence type="ECO:0000256" key="4">
    <source>
        <dbReference type="ARBA" id="ARBA00022679"/>
    </source>
</evidence>
<feature type="compositionally biased region" description="Polar residues" evidence="11">
    <location>
        <begin position="1232"/>
        <end position="1245"/>
    </location>
</feature>
<organism evidence="14 15">
    <name type="scientific">Coprinellus micaceus</name>
    <name type="common">Glistening ink-cap mushroom</name>
    <name type="synonym">Coprinus micaceus</name>
    <dbReference type="NCBI Taxonomy" id="71717"/>
    <lineage>
        <taxon>Eukaryota</taxon>
        <taxon>Fungi</taxon>
        <taxon>Dikarya</taxon>
        <taxon>Basidiomycota</taxon>
        <taxon>Agaricomycotina</taxon>
        <taxon>Agaricomycetes</taxon>
        <taxon>Agaricomycetidae</taxon>
        <taxon>Agaricales</taxon>
        <taxon>Agaricineae</taxon>
        <taxon>Psathyrellaceae</taxon>
        <taxon>Coprinellus</taxon>
    </lineage>
</organism>
<dbReference type="GO" id="GO:0106310">
    <property type="term" value="F:protein serine kinase activity"/>
    <property type="evidence" value="ECO:0007669"/>
    <property type="project" value="RHEA"/>
</dbReference>
<feature type="compositionally biased region" description="Low complexity" evidence="11">
    <location>
        <begin position="1184"/>
        <end position="1196"/>
    </location>
</feature>
<sequence>MAYPTSLAPQLNQVPEDVEAAHIAASQGGMIGGHEFDMPISQPTHTQPHPSSLLPGQNLPAPVPRPSSSAHRPRPVSMPPQSFNGPPPSAMNGGASVSGATTTSSQDTRDRDRSQADESSHRRRHREERSERSTEHSSSGRTRSSNRILGDYTLSKTLGAGSMGKVKLATHNITGEKLAVKILPRVYPNPPPPGASGPTAESQSRQAAKDASKEIRTLREAALSMLLYHPYVCGMREMIVHQHHYYMVFEYVNGGQMLDYIISHGRLRERVSRKFARQIGSALEYCHMNNVVHRDLKIENILISQTGNIKIIDFGLSNLYDPIGHLSTFCGSLYFAAPELLNARVYTGPEVDVWSFGVVLYVLVCGKVPFDDQSMPALHAKIKRGLVEYPVWLSAECKHLLSRMLVTNPAARATLQEVMNHPWMTRGFSGPPDVHLVHREPLRVDELDRQVIKGMKGFEFGSEEDIERRLVEVLESDAYVRAVQHWERKRGSRSTLSGNNTYTSTNWGGSTLSNSSLAVSFESNKSDSPVPKKSRRFSGFEYYRKKLFSPTSSPPNSPLSRSPPHSQNSLAHPPFVDPNREPADPTKGFHPLISMYYLAREKMERERVYGPGVFASSQLSLQDHMSPTAANTVTPSHGDLSSQQPNPKQQYNSTYNPHYTAPATATRQPTTKAKADYSMPLPRLPQPETSHYSGMSYDNNGVVPSPTSPGFHPQPRARDPGLPVPPSPSARQHIEIEQPTVTPKRNGLPRVPAASTHRRSHSMSQRPSVLSGRWGGLGGMFGSHSTEPVDEHGARLPEPPRTVGPEVSTFQEKEEAEKEKEKEYPHSEGEGVRPSSAASSALGSTLVRKFGSLLVGRTEGGTMKRGNRSATSPRPSADIRSMEEEKDAYTKEREDDEKTAVDDKEDQKLEKPAPSLVKSASLNASQPVGTTHRRAATILDPQGRSRHERRSSTGAAFMGASASMGGGVTGGTVGRHRRPSTGYSTSSSKPQADRIFSKNPNEGELAEQKEEEEAQGREEHDHGDGGHLDTDDDRDDGNSTDREFKPVFLKGLFSVQTTSTKPPNVIKADLRRVLDRMQIQYRETKTGFECIHLPSIDLSSIDTSAARNGTSGHQQSASSASNDNGRTTPTYHRPSLAKKASKISFGMKREKGKEREASFDKEGRDKDSVGRPSLGTTTLGATPSHGSSSFFNVSSHPTASPEPPHILHPNGISSATFQSNGISVDDDKDATASRSNSPTTANRTNKGLPPIPRDFGAASPRPPSPMPSGAIDKEVFESLGNSTLSVRFDINIVKVPWLPLHGLQFRRAGGDGWQYQMLARRVLTELKL</sequence>
<evidence type="ECO:0000256" key="3">
    <source>
        <dbReference type="ARBA" id="ARBA00022527"/>
    </source>
</evidence>
<dbReference type="EMBL" id="QPFP01000061">
    <property type="protein sequence ID" value="TEB24988.1"/>
    <property type="molecule type" value="Genomic_DNA"/>
</dbReference>
<feature type="region of interest" description="Disordered" evidence="11">
    <location>
        <begin position="489"/>
        <end position="509"/>
    </location>
</feature>
<dbReference type="PROSITE" id="PS50011">
    <property type="entry name" value="PROTEIN_KINASE_DOM"/>
    <property type="match status" value="1"/>
</dbReference>
<dbReference type="FunFam" id="1.10.510.10:FF:000792">
    <property type="entry name" value="Non-specific serine/threonine protein kinase"/>
    <property type="match status" value="1"/>
</dbReference>
<feature type="compositionally biased region" description="Polar residues" evidence="11">
    <location>
        <begin position="687"/>
        <end position="699"/>
    </location>
</feature>
<dbReference type="InterPro" id="IPR017441">
    <property type="entry name" value="Protein_kinase_ATP_BS"/>
</dbReference>
<evidence type="ECO:0000256" key="10">
    <source>
        <dbReference type="PROSITE-ProRule" id="PRU10141"/>
    </source>
</evidence>
<evidence type="ECO:0000256" key="6">
    <source>
        <dbReference type="ARBA" id="ARBA00022777"/>
    </source>
</evidence>
<feature type="compositionally biased region" description="Polar residues" evidence="11">
    <location>
        <begin position="1211"/>
        <end position="1222"/>
    </location>
</feature>
<feature type="compositionally biased region" description="Basic and acidic residues" evidence="11">
    <location>
        <begin position="880"/>
        <end position="911"/>
    </location>
</feature>
<feature type="domain" description="KA1" evidence="13">
    <location>
        <begin position="1279"/>
        <end position="1328"/>
    </location>
</feature>
<feature type="compositionally biased region" description="Gly residues" evidence="11">
    <location>
        <begin position="964"/>
        <end position="973"/>
    </location>
</feature>
<gene>
    <name evidence="14" type="ORF">FA13DRAFT_1638079</name>
</gene>
<dbReference type="PANTHER" id="PTHR24346">
    <property type="entry name" value="MAP/MICROTUBULE AFFINITY-REGULATING KINASE"/>
    <property type="match status" value="1"/>
</dbReference>
<dbReference type="GO" id="GO:0004674">
    <property type="term" value="F:protein serine/threonine kinase activity"/>
    <property type="evidence" value="ECO:0007669"/>
    <property type="project" value="UniProtKB-KW"/>
</dbReference>
<evidence type="ECO:0000256" key="7">
    <source>
        <dbReference type="ARBA" id="ARBA00022840"/>
    </source>
</evidence>
<feature type="compositionally biased region" description="Polar residues" evidence="11">
    <location>
        <begin position="981"/>
        <end position="990"/>
    </location>
</feature>
<dbReference type="PROSITE" id="PS00107">
    <property type="entry name" value="PROTEIN_KINASE_ATP"/>
    <property type="match status" value="1"/>
</dbReference>
<feature type="compositionally biased region" description="Basic and acidic residues" evidence="11">
    <location>
        <begin position="1147"/>
        <end position="1169"/>
    </location>
</feature>
<dbReference type="OrthoDB" id="193931at2759"/>